<evidence type="ECO:0000313" key="4">
    <source>
        <dbReference type="Proteomes" id="UP000016534"/>
    </source>
</evidence>
<comment type="caution">
    <text evidence="3">The sequence shown here is derived from an EMBL/GenBank/DDBJ whole genome shotgun (WGS) entry which is preliminary data.</text>
</comment>
<keyword evidence="2" id="KW-0732">Signal</keyword>
<feature type="chain" id="PRO_5046492013" evidence="2">
    <location>
        <begin position="20"/>
        <end position="340"/>
    </location>
</feature>
<dbReference type="PROSITE" id="PS50005">
    <property type="entry name" value="TPR"/>
    <property type="match status" value="1"/>
</dbReference>
<sequence length="340" mass="39056">MRLFVLGWLVLFGSTQAMANDFTSFEAKLNEAEDYLVVNPAQSIIILENLKELNTAPVALFIRWHLLYARTAVPTSHYDRLYKSIDAIFQHHQADYFKQKLTTIMSALGIWLRHAEYLSDAQISFKCAYKYAHNDRQRLTLTNSMALVARSQNDFAKARALYLNNLDLTTQLKLPNITALIKSNLGYLALDEGNVTEAERYFRSALSLNQNIDKRAGQISTGLNLLMVFLIQEHQLNFERLYTPTATLTHAFPNEAKQAQLLWLELGYKNLTGDFISQKDKHQLQAAYEQLESDKMKQLVAHYLAKKLDVTLTLPEPITAKEFTSPWFNLVKQCNWEKSL</sequence>
<keyword evidence="1" id="KW-0802">TPR repeat</keyword>
<dbReference type="Gene3D" id="1.25.40.10">
    <property type="entry name" value="Tetratricopeptide repeat domain"/>
    <property type="match status" value="1"/>
</dbReference>
<dbReference type="InterPro" id="IPR019734">
    <property type="entry name" value="TPR_rpt"/>
</dbReference>
<keyword evidence="4" id="KW-1185">Reference proteome</keyword>
<reference evidence="3" key="1">
    <citation type="journal article" date="2012" name="J. Bacteriol.">
        <title>Genome sequences of type strains of seven species of the marine bacterium Pseudoalteromonas.</title>
        <authorList>
            <person name="Xie B.B."/>
            <person name="Shu Y.L."/>
            <person name="Qin Q.L."/>
            <person name="Rong J.C."/>
            <person name="Zhang X.Y."/>
            <person name="Chen X.L."/>
            <person name="Shi M."/>
            <person name="He H.L."/>
            <person name="Zhou B.C."/>
            <person name="Zhang Y.Z."/>
        </authorList>
    </citation>
    <scope>NUCLEOTIDE SEQUENCE [LARGE SCALE GENOMIC DNA]</scope>
    <source>
        <strain evidence="3">NCIMB 2128</strain>
    </source>
</reference>
<evidence type="ECO:0000256" key="2">
    <source>
        <dbReference type="SAM" id="SignalP"/>
    </source>
</evidence>
<dbReference type="SUPFAM" id="SSF48452">
    <property type="entry name" value="TPR-like"/>
    <property type="match status" value="1"/>
</dbReference>
<evidence type="ECO:0000256" key="1">
    <source>
        <dbReference type="PROSITE-ProRule" id="PRU00339"/>
    </source>
</evidence>
<dbReference type="EMBL" id="AHCF02000042">
    <property type="protein sequence ID" value="ERG59607.1"/>
    <property type="molecule type" value="Genomic_DNA"/>
</dbReference>
<dbReference type="InterPro" id="IPR011990">
    <property type="entry name" value="TPR-like_helical_dom_sf"/>
</dbReference>
<evidence type="ECO:0000313" key="3">
    <source>
        <dbReference type="EMBL" id="ERG59607.1"/>
    </source>
</evidence>
<protein>
    <submittedName>
        <fullName evidence="3">TPR domain-containing protein</fullName>
    </submittedName>
</protein>
<proteinExistence type="predicted"/>
<feature type="signal peptide" evidence="2">
    <location>
        <begin position="1"/>
        <end position="19"/>
    </location>
</feature>
<gene>
    <name evidence="3" type="ORF">PUND_16938</name>
</gene>
<feature type="repeat" description="TPR" evidence="1">
    <location>
        <begin position="179"/>
        <end position="212"/>
    </location>
</feature>
<dbReference type="Proteomes" id="UP000016534">
    <property type="component" value="Unassembled WGS sequence"/>
</dbReference>
<organism evidence="3 4">
    <name type="scientific">Pseudoalteromonas undina</name>
    <dbReference type="NCBI Taxonomy" id="43660"/>
    <lineage>
        <taxon>Bacteria</taxon>
        <taxon>Pseudomonadati</taxon>
        <taxon>Pseudomonadota</taxon>
        <taxon>Gammaproteobacteria</taxon>
        <taxon>Alteromonadales</taxon>
        <taxon>Pseudoalteromonadaceae</taxon>
        <taxon>Pseudoalteromonas</taxon>
    </lineage>
</organism>
<reference evidence="3" key="2">
    <citation type="submission" date="2013-04" db="EMBL/GenBank/DDBJ databases">
        <title>Genome sequence of Pseudoalteromonas undina.</title>
        <authorList>
            <person name="Xie B.-B."/>
            <person name="Rong J.-C."/>
            <person name="Qin Q.-L."/>
            <person name="Shu Y.-L."/>
            <person name="Zhang Y.-Z."/>
        </authorList>
    </citation>
    <scope>NUCLEOTIDE SEQUENCE</scope>
    <source>
        <strain evidence="3">NCIMB 2128</strain>
    </source>
</reference>
<accession>A0ABP2XTU4</accession>
<name>A0ABP2XTU4_9GAMM</name>